<dbReference type="PANTHER" id="PTHR35333">
    <property type="entry name" value="BETA-LACTAMASE"/>
    <property type="match status" value="1"/>
</dbReference>
<dbReference type="InterPro" id="IPR012338">
    <property type="entry name" value="Beta-lactam/transpept-like"/>
</dbReference>
<evidence type="ECO:0000313" key="11">
    <source>
        <dbReference type="EMBL" id="KKS47025.1"/>
    </source>
</evidence>
<feature type="active site" description="Proton acceptor" evidence="7">
    <location>
        <position position="100"/>
    </location>
</feature>
<dbReference type="GO" id="GO:0006508">
    <property type="term" value="P:proteolysis"/>
    <property type="evidence" value="ECO:0007669"/>
    <property type="project" value="InterPro"/>
</dbReference>
<feature type="active site" description="Acyl-ester intermediate" evidence="7">
    <location>
        <position position="97"/>
    </location>
</feature>
<comment type="similarity">
    <text evidence="1 9">Belongs to the peptidase S11 family.</text>
</comment>
<dbReference type="AlphaFoldDB" id="A0A0G0ZE77"/>
<feature type="binding site" evidence="8">
    <location>
        <position position="268"/>
    </location>
    <ligand>
        <name>substrate</name>
    </ligand>
</feature>
<dbReference type="GO" id="GO:0008360">
    <property type="term" value="P:regulation of cell shape"/>
    <property type="evidence" value="ECO:0007669"/>
    <property type="project" value="UniProtKB-KW"/>
</dbReference>
<dbReference type="PRINTS" id="PR00725">
    <property type="entry name" value="DADACBPTASE1"/>
</dbReference>
<keyword evidence="3" id="KW-0378">Hydrolase</keyword>
<keyword evidence="2" id="KW-0732">Signal</keyword>
<feature type="domain" description="Peptidase S11 D-alanyl-D-alanine carboxypeptidase A N-terminal" evidence="10">
    <location>
        <begin position="67"/>
        <end position="297"/>
    </location>
</feature>
<keyword evidence="5" id="KW-0573">Peptidoglycan synthesis</keyword>
<keyword evidence="4" id="KW-0133">Cell shape</keyword>
<protein>
    <submittedName>
        <fullName evidence="11">Penicillin-binding protein dacF</fullName>
    </submittedName>
</protein>
<evidence type="ECO:0000256" key="5">
    <source>
        <dbReference type="ARBA" id="ARBA00022984"/>
    </source>
</evidence>
<evidence type="ECO:0000313" key="12">
    <source>
        <dbReference type="Proteomes" id="UP000034704"/>
    </source>
</evidence>
<dbReference type="GO" id="GO:0009002">
    <property type="term" value="F:serine-type D-Ala-D-Ala carboxypeptidase activity"/>
    <property type="evidence" value="ECO:0007669"/>
    <property type="project" value="InterPro"/>
</dbReference>
<proteinExistence type="inferred from homology"/>
<dbReference type="InterPro" id="IPR001967">
    <property type="entry name" value="Peptidase_S11_N"/>
</dbReference>
<evidence type="ECO:0000256" key="8">
    <source>
        <dbReference type="PIRSR" id="PIRSR618044-2"/>
    </source>
</evidence>
<comment type="caution">
    <text evidence="11">The sequence shown here is derived from an EMBL/GenBank/DDBJ whole genome shotgun (WGS) entry which is preliminary data.</text>
</comment>
<dbReference type="Pfam" id="PF00768">
    <property type="entry name" value="Peptidase_S11"/>
    <property type="match status" value="1"/>
</dbReference>
<evidence type="ECO:0000256" key="3">
    <source>
        <dbReference type="ARBA" id="ARBA00022801"/>
    </source>
</evidence>
<gene>
    <name evidence="11" type="ORF">UV12_C0013G0008</name>
</gene>
<dbReference type="Gene3D" id="3.40.710.10">
    <property type="entry name" value="DD-peptidase/beta-lactamase superfamily"/>
    <property type="match status" value="1"/>
</dbReference>
<dbReference type="GO" id="GO:0008800">
    <property type="term" value="F:beta-lactamase activity"/>
    <property type="evidence" value="ECO:0007669"/>
    <property type="project" value="InterPro"/>
</dbReference>
<evidence type="ECO:0000256" key="2">
    <source>
        <dbReference type="ARBA" id="ARBA00022729"/>
    </source>
</evidence>
<accession>A0A0G0ZE77</accession>
<dbReference type="InterPro" id="IPR000871">
    <property type="entry name" value="Beta-lactam_class-A"/>
</dbReference>
<evidence type="ECO:0000256" key="9">
    <source>
        <dbReference type="RuleBase" id="RU004016"/>
    </source>
</evidence>
<dbReference type="EMBL" id="LCDG01000013">
    <property type="protein sequence ID" value="KKS47025.1"/>
    <property type="molecule type" value="Genomic_DNA"/>
</dbReference>
<sequence length="320" mass="34559">MDTKKNRAKIVAKRYRALAIVLGGTAGIALLIQGLLSFALGAEAQTRSEGIEEIRSVKTTNPFETISLEAHAAYVIELKTGTVLYAKNENQRLPLASITKLMTTLIARENLSKDLVATITKDDLSVMGDSGLHPGERWSLGDILNVMLLVSSNDAAHAVSGLLGQGDDTDAKRAVFIQKMNEKAGLLNLEQMEFFNESGLDVSDSQNGGYGSARNVAILFAELWRKYPETVEITAHKDARIYSQDNIAHILPNTNEIVGSIPGLIASKTGFTDMSGGNLTVIFDRGIGDPVLIVVLGSGYKGRFDDVQKLVYASREVGSF</sequence>
<dbReference type="SUPFAM" id="SSF56601">
    <property type="entry name" value="beta-lactamase/transpeptidase-like"/>
    <property type="match status" value="1"/>
</dbReference>
<evidence type="ECO:0000256" key="1">
    <source>
        <dbReference type="ARBA" id="ARBA00007164"/>
    </source>
</evidence>
<feature type="active site" evidence="7">
    <location>
        <position position="151"/>
    </location>
</feature>
<dbReference type="PANTHER" id="PTHR35333:SF4">
    <property type="entry name" value="SLR0121 PROTEIN"/>
    <property type="match status" value="1"/>
</dbReference>
<dbReference type="GO" id="GO:0046677">
    <property type="term" value="P:response to antibiotic"/>
    <property type="evidence" value="ECO:0007669"/>
    <property type="project" value="InterPro"/>
</dbReference>
<dbReference type="GO" id="GO:0009252">
    <property type="term" value="P:peptidoglycan biosynthetic process"/>
    <property type="evidence" value="ECO:0007669"/>
    <property type="project" value="UniProtKB-KW"/>
</dbReference>
<evidence type="ECO:0000259" key="10">
    <source>
        <dbReference type="Pfam" id="PF00768"/>
    </source>
</evidence>
<evidence type="ECO:0000256" key="6">
    <source>
        <dbReference type="ARBA" id="ARBA00023316"/>
    </source>
</evidence>
<dbReference type="GO" id="GO:0030655">
    <property type="term" value="P:beta-lactam antibiotic catabolic process"/>
    <property type="evidence" value="ECO:0007669"/>
    <property type="project" value="InterPro"/>
</dbReference>
<evidence type="ECO:0000256" key="7">
    <source>
        <dbReference type="PIRSR" id="PIRSR618044-1"/>
    </source>
</evidence>
<reference evidence="11 12" key="1">
    <citation type="journal article" date="2015" name="Nature">
        <title>rRNA introns, odd ribosomes, and small enigmatic genomes across a large radiation of phyla.</title>
        <authorList>
            <person name="Brown C.T."/>
            <person name="Hug L.A."/>
            <person name="Thomas B.C."/>
            <person name="Sharon I."/>
            <person name="Castelle C.J."/>
            <person name="Singh A."/>
            <person name="Wilkins M.J."/>
            <person name="Williams K.H."/>
            <person name="Banfield J.F."/>
        </authorList>
    </citation>
    <scope>NUCLEOTIDE SEQUENCE [LARGE SCALE GENOMIC DNA]</scope>
</reference>
<evidence type="ECO:0000256" key="4">
    <source>
        <dbReference type="ARBA" id="ARBA00022960"/>
    </source>
</evidence>
<organism evidence="11 12">
    <name type="scientific">Candidatus Nomurabacteria bacterium GW2011_GWC2_42_20</name>
    <dbReference type="NCBI Taxonomy" id="1618756"/>
    <lineage>
        <taxon>Bacteria</taxon>
        <taxon>Candidatus Nomuraibacteriota</taxon>
    </lineage>
</organism>
<dbReference type="Proteomes" id="UP000034704">
    <property type="component" value="Unassembled WGS sequence"/>
</dbReference>
<dbReference type="STRING" id="1618756.UV12_C0013G0008"/>
<dbReference type="GO" id="GO:0071555">
    <property type="term" value="P:cell wall organization"/>
    <property type="evidence" value="ECO:0007669"/>
    <property type="project" value="UniProtKB-KW"/>
</dbReference>
<keyword evidence="6" id="KW-0961">Cell wall biogenesis/degradation</keyword>
<dbReference type="InterPro" id="IPR018044">
    <property type="entry name" value="Peptidase_S11"/>
</dbReference>
<name>A0A0G0ZE77_9BACT</name>